<evidence type="ECO:0000313" key="1">
    <source>
        <dbReference type="EMBL" id="WOB11149.1"/>
    </source>
</evidence>
<proteinExistence type="predicted"/>
<accession>A0ABZ0D1T8</accession>
<sequence length="274" mass="30264">MDDTSNGDDRSNQRYTQAILALLDRQGVDVRKRIGTLEFAANLTYQQVRRRLLGEADWLPEDLRNIAASFDEPSLLLIEPAATKAEFDLAGRKVPCLIWLDLESNNQVLGPLWARPGDEGEQRWTVVHSYQRQPSGHWSRVKRLLFEPAAPARVALLSSGNDEDIVPFLRSEGLDVISCNSVARFKTALESKNLSAVVLPWRVSGDVVGPTLLDAVRKRSDKLPLIVLLDVHDFGGPGAEEVQKALSKAQALFFILPVKASTLFNAISSALGRS</sequence>
<dbReference type="Gene3D" id="3.40.50.2300">
    <property type="match status" value="1"/>
</dbReference>
<protein>
    <recommendedName>
        <fullName evidence="3">Response regulatory domain-containing protein</fullName>
    </recommendedName>
</protein>
<dbReference type="Proteomes" id="UP001303946">
    <property type="component" value="Plasmid unnamed1"/>
</dbReference>
<geneLocation type="plasmid" evidence="1 2">
    <name>unnamed1</name>
</geneLocation>
<keyword evidence="2" id="KW-1185">Reference proteome</keyword>
<gene>
    <name evidence="1" type="ORF">RXV79_27310</name>
</gene>
<name>A0ABZ0D1T8_9BURK</name>
<organism evidence="1 2">
    <name type="scientific">Piscinibacter gummiphilus</name>
    <dbReference type="NCBI Taxonomy" id="946333"/>
    <lineage>
        <taxon>Bacteria</taxon>
        <taxon>Pseudomonadati</taxon>
        <taxon>Pseudomonadota</taxon>
        <taxon>Betaproteobacteria</taxon>
        <taxon>Burkholderiales</taxon>
        <taxon>Sphaerotilaceae</taxon>
        <taxon>Piscinibacter</taxon>
    </lineage>
</organism>
<evidence type="ECO:0008006" key="3">
    <source>
        <dbReference type="Google" id="ProtNLM"/>
    </source>
</evidence>
<keyword evidence="1" id="KW-0614">Plasmid</keyword>
<evidence type="ECO:0000313" key="2">
    <source>
        <dbReference type="Proteomes" id="UP001303946"/>
    </source>
</evidence>
<reference evidence="1 2" key="1">
    <citation type="submission" date="2023-10" db="EMBL/GenBank/DDBJ databases">
        <title>Bacteria for the degradation of biodegradable plastic PBAT(Polybutylene adipate terephthalate).</title>
        <authorList>
            <person name="Weon H.-Y."/>
            <person name="Yeon J."/>
        </authorList>
    </citation>
    <scope>NUCLEOTIDE SEQUENCE [LARGE SCALE GENOMIC DNA]</scope>
    <source>
        <strain evidence="1 2">SBD 7-3</strain>
        <plasmid evidence="1 2">unnamed1</plasmid>
    </source>
</reference>
<dbReference type="RefSeq" id="WP_316704307.1">
    <property type="nucleotide sequence ID" value="NZ_CP136337.1"/>
</dbReference>
<dbReference type="EMBL" id="CP136337">
    <property type="protein sequence ID" value="WOB11149.1"/>
    <property type="molecule type" value="Genomic_DNA"/>
</dbReference>